<dbReference type="Proteomes" id="UP000031535">
    <property type="component" value="Unassembled WGS sequence"/>
</dbReference>
<protein>
    <submittedName>
        <fullName evidence="5">TPR repeat</fullName>
    </submittedName>
</protein>
<feature type="transmembrane region" description="Helical" evidence="4">
    <location>
        <begin position="109"/>
        <end position="132"/>
    </location>
</feature>
<keyword evidence="4" id="KW-0472">Membrane</keyword>
<keyword evidence="4" id="KW-1133">Transmembrane helix</keyword>
<feature type="repeat" description="TPR" evidence="3">
    <location>
        <begin position="464"/>
        <end position="497"/>
    </location>
</feature>
<evidence type="ECO:0000256" key="2">
    <source>
        <dbReference type="ARBA" id="ARBA00022803"/>
    </source>
</evidence>
<evidence type="ECO:0000313" key="5">
    <source>
        <dbReference type="EMBL" id="KIH81439.1"/>
    </source>
</evidence>
<evidence type="ECO:0000256" key="1">
    <source>
        <dbReference type="ARBA" id="ARBA00022737"/>
    </source>
</evidence>
<organism evidence="5 6">
    <name type="scientific">Pseudomonas batumici</name>
    <dbReference type="NCBI Taxonomy" id="226910"/>
    <lineage>
        <taxon>Bacteria</taxon>
        <taxon>Pseudomonadati</taxon>
        <taxon>Pseudomonadota</taxon>
        <taxon>Gammaproteobacteria</taxon>
        <taxon>Pseudomonadales</taxon>
        <taxon>Pseudomonadaceae</taxon>
        <taxon>Pseudomonas</taxon>
    </lineage>
</organism>
<evidence type="ECO:0000256" key="3">
    <source>
        <dbReference type="PROSITE-ProRule" id="PRU00339"/>
    </source>
</evidence>
<keyword evidence="2 3" id="KW-0802">TPR repeat</keyword>
<dbReference type="InterPro" id="IPR011990">
    <property type="entry name" value="TPR-like_helical_dom_sf"/>
</dbReference>
<gene>
    <name evidence="5" type="ORF">UCMB321_4681</name>
</gene>
<dbReference type="OrthoDB" id="509324at2"/>
<feature type="transmembrane region" description="Helical" evidence="4">
    <location>
        <begin position="353"/>
        <end position="372"/>
    </location>
</feature>
<proteinExistence type="predicted"/>
<sequence length="549" mass="61492">MVSRRLAFSLFAVLSAGLLVILCFPFLNNPLIFDDESFFGEGALAALLSKGLSLTPRLWVYDSIAANFVYLSDKIIWLRVGNLILHGCTALVLFGFVRQLLNSLERRASFFLNTDTSAFIVAFLFAIHPLAIQTQGYLIQRTIVCATLLGLLGLWAFWQGLGGKRWALWASCLCMLLSLYAKEHAVMLPALCFLLWVLHRRSRLSSSFATREVFSVLAVQAIIAVSVILWSKGVIGNVYEIKAEEVLSDEAFQPNGSLYVLSVLNQMGLFFKYLSILVLPQGSTMGLDLRVPFPLGYGAWWAWAGLVAFVAYGLAAFMLLLRGASKGLLGFALLFPWVLFATELVTVRLQEPFVLYRSYLWMPGLFIALALGLRRLKKIYLVTLIPVFTLYLFGLSYDRLMTLSTPVLVWNEAAQYYEAQGNKSGLFGGYRVYYNLGVTYLDAGFVDTALENIDKTITLKPKYEYAYYQRGKIFLLRGKAEEAKLEFEHAINLKPSYARPYVGMADALKSLGQTDESQRYLELGCRQGSQLACDRARPKASLLMLTPKA</sequence>
<feature type="transmembrane region" description="Helical" evidence="4">
    <location>
        <begin position="7"/>
        <end position="27"/>
    </location>
</feature>
<keyword evidence="6" id="KW-1185">Reference proteome</keyword>
<keyword evidence="1" id="KW-0677">Repeat</keyword>
<dbReference type="Gene3D" id="1.25.40.10">
    <property type="entry name" value="Tetratricopeptide repeat domain"/>
    <property type="match status" value="1"/>
</dbReference>
<feature type="transmembrane region" description="Helical" evidence="4">
    <location>
        <begin position="300"/>
        <end position="321"/>
    </location>
</feature>
<accession>A0A0C2E6C0</accession>
<feature type="transmembrane region" description="Helical" evidence="4">
    <location>
        <begin position="256"/>
        <end position="280"/>
    </location>
</feature>
<feature type="transmembrane region" description="Helical" evidence="4">
    <location>
        <begin position="213"/>
        <end position="235"/>
    </location>
</feature>
<dbReference type="AlphaFoldDB" id="A0A0C2E6C0"/>
<feature type="transmembrane region" description="Helical" evidence="4">
    <location>
        <begin position="328"/>
        <end position="347"/>
    </location>
</feature>
<feature type="repeat" description="TPR" evidence="3">
    <location>
        <begin position="430"/>
        <end position="463"/>
    </location>
</feature>
<dbReference type="Pfam" id="PF13181">
    <property type="entry name" value="TPR_8"/>
    <property type="match status" value="1"/>
</dbReference>
<dbReference type="SMART" id="SM00028">
    <property type="entry name" value="TPR"/>
    <property type="match status" value="3"/>
</dbReference>
<feature type="transmembrane region" description="Helical" evidence="4">
    <location>
        <begin position="76"/>
        <end position="97"/>
    </location>
</feature>
<keyword evidence="4" id="KW-0812">Transmembrane</keyword>
<evidence type="ECO:0000313" key="6">
    <source>
        <dbReference type="Proteomes" id="UP000031535"/>
    </source>
</evidence>
<dbReference type="STRING" id="226910.UCMB321_4681"/>
<comment type="caution">
    <text evidence="5">The sequence shown here is derived from an EMBL/GenBank/DDBJ whole genome shotgun (WGS) entry which is preliminary data.</text>
</comment>
<feature type="transmembrane region" description="Helical" evidence="4">
    <location>
        <begin position="379"/>
        <end position="397"/>
    </location>
</feature>
<dbReference type="InterPro" id="IPR052346">
    <property type="entry name" value="O-mannosyl-transferase_TMTC"/>
</dbReference>
<dbReference type="PANTHER" id="PTHR44227">
    <property type="match status" value="1"/>
</dbReference>
<feature type="transmembrane region" description="Helical" evidence="4">
    <location>
        <begin position="138"/>
        <end position="158"/>
    </location>
</feature>
<dbReference type="RefSeq" id="WP_040071037.1">
    <property type="nucleotide sequence ID" value="NZ_JXDG01000061.1"/>
</dbReference>
<dbReference type="InterPro" id="IPR019734">
    <property type="entry name" value="TPR_rpt"/>
</dbReference>
<dbReference type="PATRIC" id="fig|226910.6.peg.4671"/>
<reference evidence="5 6" key="1">
    <citation type="submission" date="2015-01" db="EMBL/GenBank/DDBJ databases">
        <title>Complete genome of Pseudomonas batumici UCM B-321 producer of the batumin antibiotic with strong antistaphilococcal and potential anticancer activity.</title>
        <authorList>
            <person name="Klochko V.V."/>
            <person name="Zelena L.B."/>
            <person name="Elena K.A."/>
            <person name="Reva O.N."/>
        </authorList>
    </citation>
    <scope>NUCLEOTIDE SEQUENCE [LARGE SCALE GENOMIC DNA]</scope>
    <source>
        <strain evidence="5 6">UCM B-321</strain>
    </source>
</reference>
<evidence type="ECO:0000256" key="4">
    <source>
        <dbReference type="SAM" id="Phobius"/>
    </source>
</evidence>
<dbReference type="SUPFAM" id="SSF48452">
    <property type="entry name" value="TPR-like"/>
    <property type="match status" value="1"/>
</dbReference>
<dbReference type="PROSITE" id="PS50005">
    <property type="entry name" value="TPR"/>
    <property type="match status" value="2"/>
</dbReference>
<dbReference type="PANTHER" id="PTHR44227:SF3">
    <property type="entry name" value="PROTEIN O-MANNOSYL-TRANSFERASE TMTC4"/>
    <property type="match status" value="1"/>
</dbReference>
<name>A0A0C2E6C0_9PSED</name>
<dbReference type="EMBL" id="JXDG01000061">
    <property type="protein sequence ID" value="KIH81439.1"/>
    <property type="molecule type" value="Genomic_DNA"/>
</dbReference>